<keyword evidence="1 3" id="KW-0479">Metal-binding</keyword>
<reference evidence="5 6" key="1">
    <citation type="submission" date="2019-08" db="EMBL/GenBank/DDBJ databases">
        <title>Whole genome of Aphis craccivora.</title>
        <authorList>
            <person name="Voronova N.V."/>
            <person name="Shulinski R.S."/>
            <person name="Bandarenka Y.V."/>
            <person name="Zhorov D.G."/>
            <person name="Warner D."/>
        </authorList>
    </citation>
    <scope>NUCLEOTIDE SEQUENCE [LARGE SCALE GENOMIC DNA]</scope>
    <source>
        <strain evidence="5">180601</strain>
        <tissue evidence="5">Whole Body</tissue>
    </source>
</reference>
<protein>
    <recommendedName>
        <fullName evidence="4">RING-type domain-containing protein</fullName>
    </recommendedName>
</protein>
<dbReference type="PROSITE" id="PS50089">
    <property type="entry name" value="ZF_RING_2"/>
    <property type="match status" value="1"/>
</dbReference>
<dbReference type="AlphaFoldDB" id="A0A6G0Y5E5"/>
<feature type="non-terminal residue" evidence="5">
    <location>
        <position position="168"/>
    </location>
</feature>
<proteinExistence type="predicted"/>
<keyword evidence="6" id="KW-1185">Reference proteome</keyword>
<accession>A0A6G0Y5E5</accession>
<evidence type="ECO:0000313" key="5">
    <source>
        <dbReference type="EMBL" id="KAF0749405.1"/>
    </source>
</evidence>
<dbReference type="SMART" id="SM00184">
    <property type="entry name" value="RING"/>
    <property type="match status" value="1"/>
</dbReference>
<name>A0A6G0Y5E5_APHCR</name>
<dbReference type="InterPro" id="IPR013083">
    <property type="entry name" value="Znf_RING/FYVE/PHD"/>
</dbReference>
<comment type="caution">
    <text evidence="5">The sequence shown here is derived from an EMBL/GenBank/DDBJ whole genome shotgun (WGS) entry which is preliminary data.</text>
</comment>
<dbReference type="EMBL" id="VUJU01006111">
    <property type="protein sequence ID" value="KAF0749405.1"/>
    <property type="molecule type" value="Genomic_DNA"/>
</dbReference>
<evidence type="ECO:0000259" key="4">
    <source>
        <dbReference type="PROSITE" id="PS50089"/>
    </source>
</evidence>
<dbReference type="InterPro" id="IPR001841">
    <property type="entry name" value="Znf_RING"/>
</dbReference>
<evidence type="ECO:0000313" key="6">
    <source>
        <dbReference type="Proteomes" id="UP000478052"/>
    </source>
</evidence>
<dbReference type="OrthoDB" id="6606842at2759"/>
<evidence type="ECO:0000256" key="2">
    <source>
        <dbReference type="ARBA" id="ARBA00022833"/>
    </source>
</evidence>
<keyword evidence="2" id="KW-0862">Zinc</keyword>
<keyword evidence="1 3" id="KW-0863">Zinc-finger</keyword>
<organism evidence="5 6">
    <name type="scientific">Aphis craccivora</name>
    <name type="common">Cowpea aphid</name>
    <dbReference type="NCBI Taxonomy" id="307492"/>
    <lineage>
        <taxon>Eukaryota</taxon>
        <taxon>Metazoa</taxon>
        <taxon>Ecdysozoa</taxon>
        <taxon>Arthropoda</taxon>
        <taxon>Hexapoda</taxon>
        <taxon>Insecta</taxon>
        <taxon>Pterygota</taxon>
        <taxon>Neoptera</taxon>
        <taxon>Paraneoptera</taxon>
        <taxon>Hemiptera</taxon>
        <taxon>Sternorrhyncha</taxon>
        <taxon>Aphidomorpha</taxon>
        <taxon>Aphidoidea</taxon>
        <taxon>Aphididae</taxon>
        <taxon>Aphidini</taxon>
        <taxon>Aphis</taxon>
        <taxon>Aphis</taxon>
    </lineage>
</organism>
<dbReference type="SUPFAM" id="SSF57850">
    <property type="entry name" value="RING/U-box"/>
    <property type="match status" value="1"/>
</dbReference>
<evidence type="ECO:0000256" key="1">
    <source>
        <dbReference type="ARBA" id="ARBA00022771"/>
    </source>
</evidence>
<evidence type="ECO:0000256" key="3">
    <source>
        <dbReference type="PROSITE-ProRule" id="PRU00175"/>
    </source>
</evidence>
<gene>
    <name evidence="5" type="ORF">FWK35_00025627</name>
</gene>
<dbReference type="Pfam" id="PF13920">
    <property type="entry name" value="zf-C3HC4_3"/>
    <property type="match status" value="1"/>
</dbReference>
<sequence length="168" mass="18808">MRSQICSLSSKYHTMATEHHEAGILSVWQFLTKCSHSSATYERRQRNWALGILNGQESDDGEVAENDLNEISPVNIEMEQNDEHEPNRPSPSVCMTCNIVTTGENVAQYIVLPCGHAWVCTTCVGVLENQTPVRCPMCRVDVYSLQPKQHSTAPYKSTVRNGEILTIL</sequence>
<dbReference type="Gene3D" id="3.30.40.10">
    <property type="entry name" value="Zinc/RING finger domain, C3HC4 (zinc finger)"/>
    <property type="match status" value="1"/>
</dbReference>
<feature type="domain" description="RING-type" evidence="4">
    <location>
        <begin position="94"/>
        <end position="139"/>
    </location>
</feature>
<dbReference type="Proteomes" id="UP000478052">
    <property type="component" value="Unassembled WGS sequence"/>
</dbReference>
<dbReference type="GO" id="GO:0008270">
    <property type="term" value="F:zinc ion binding"/>
    <property type="evidence" value="ECO:0007669"/>
    <property type="project" value="UniProtKB-KW"/>
</dbReference>